<evidence type="ECO:0000313" key="3">
    <source>
        <dbReference type="Proteomes" id="UP000192366"/>
    </source>
</evidence>
<dbReference type="OrthoDB" id="4570269at2"/>
<reference evidence="2 3" key="1">
    <citation type="submission" date="2017-02" db="EMBL/GenBank/DDBJ databases">
        <title>The new phylogeny of genus Mycobacterium.</title>
        <authorList>
            <person name="Tortoli E."/>
            <person name="Trovato A."/>
            <person name="Cirillo D.M."/>
        </authorList>
    </citation>
    <scope>NUCLEOTIDE SEQUENCE [LARGE SCALE GENOMIC DNA]</scope>
    <source>
        <strain evidence="2 3">DSM 45578</strain>
    </source>
</reference>
<keyword evidence="3" id="KW-1185">Reference proteome</keyword>
<accession>A0A1W9Z0T8</accession>
<sequence>MTADQQAAYFRFQNRQADNKLAAFNGFTPQDVNAMWTRLEELEGERLTADQKAVKDATDRAAAEARSAAEAEFRPRLDQALLRSSAAGLLTGEQLDSFVATTNPAAFYGETGEVDPAKVNAHLAGLLGVQRQGPQKPPAWGQHGAGTPPASPGEAGKAELAKRFGKQT</sequence>
<dbReference type="AlphaFoldDB" id="A0A1W9Z0T8"/>
<evidence type="ECO:0008006" key="4">
    <source>
        <dbReference type="Google" id="ProtNLM"/>
    </source>
</evidence>
<protein>
    <recommendedName>
        <fullName evidence="4">Scaffolding protein</fullName>
    </recommendedName>
</protein>
<dbReference type="STRING" id="564198.BST17_08630"/>
<organism evidence="2 3">
    <name type="scientific">Mycolicibacterium bacteremicum</name>
    <name type="common">Mycobacterium bacteremicum</name>
    <dbReference type="NCBI Taxonomy" id="564198"/>
    <lineage>
        <taxon>Bacteria</taxon>
        <taxon>Bacillati</taxon>
        <taxon>Actinomycetota</taxon>
        <taxon>Actinomycetes</taxon>
        <taxon>Mycobacteriales</taxon>
        <taxon>Mycobacteriaceae</taxon>
        <taxon>Mycolicibacterium</taxon>
    </lineage>
</organism>
<name>A0A1W9Z0T8_MYCBA</name>
<comment type="caution">
    <text evidence="2">The sequence shown here is derived from an EMBL/GenBank/DDBJ whole genome shotgun (WGS) entry which is preliminary data.</text>
</comment>
<gene>
    <name evidence="2" type="ORF">BST17_08630</name>
</gene>
<proteinExistence type="predicted"/>
<evidence type="ECO:0000313" key="2">
    <source>
        <dbReference type="EMBL" id="ORA05809.1"/>
    </source>
</evidence>
<evidence type="ECO:0000256" key="1">
    <source>
        <dbReference type="SAM" id="MobiDB-lite"/>
    </source>
</evidence>
<dbReference type="Proteomes" id="UP000192366">
    <property type="component" value="Unassembled WGS sequence"/>
</dbReference>
<feature type="region of interest" description="Disordered" evidence="1">
    <location>
        <begin position="128"/>
        <end position="168"/>
    </location>
</feature>
<dbReference type="EMBL" id="MVHJ01000005">
    <property type="protein sequence ID" value="ORA05809.1"/>
    <property type="molecule type" value="Genomic_DNA"/>
</dbReference>